<evidence type="ECO:0000313" key="3">
    <source>
        <dbReference type="EMBL" id="KFG28453.1"/>
    </source>
</evidence>
<feature type="chain" id="PRO_5001807983" description="Transmembrane protein" evidence="2">
    <location>
        <begin position="21"/>
        <end position="738"/>
    </location>
</feature>
<dbReference type="VEuPathDB" id="ToxoDB:TGP89_305270"/>
<evidence type="ECO:0000256" key="1">
    <source>
        <dbReference type="SAM" id="MobiDB-lite"/>
    </source>
</evidence>
<feature type="region of interest" description="Disordered" evidence="1">
    <location>
        <begin position="149"/>
        <end position="171"/>
    </location>
</feature>
<feature type="region of interest" description="Disordered" evidence="1">
    <location>
        <begin position="30"/>
        <end position="82"/>
    </location>
</feature>
<keyword evidence="2" id="KW-0732">Signal</keyword>
<comment type="caution">
    <text evidence="3">The sequence shown here is derived from an EMBL/GenBank/DDBJ whole genome shotgun (WGS) entry which is preliminary data.</text>
</comment>
<evidence type="ECO:0008006" key="5">
    <source>
        <dbReference type="Google" id="ProtNLM"/>
    </source>
</evidence>
<sequence>MKPFAPILLLLALFPFSGSGVSFNPYAERPLLDSPPPPASLPPSEPLPPPPALPTPKLHPPHPTHGTGQPLPPPAIGDLHAFYPRPPPTVPAYYVGEFVAPAPPLATGATPGDVEAFQRYYQAQETPFDVPPAEPVAIPVAVPPRKIEHVQEPPSPPVPPESTEGRKVNGMGAPRYHTMYPPTGLATHEAEPDHAANTAGQQQPAAELFSRLGQPFPVYAGRDGQPWWRVKGSGYDYSADFYSTTESLNKVKEEAARMAIELLQDTLRGIPAYPEQQLKVVIIYKHFYKETWDIASEALMIPAGHNPQLGHLLVAVMLNLSVHVQRSCAYRLTELGPQVEARLRSEDQRTVRLVKNRDLNVPLRKFAEIRLILERGSKTESDCLANMKNKLRTLLPRRIYQHLPRVSLQTLLLIPTPDDRPLDTHDPPHADGLVTYNFVQPFRTSVLTHIDIRRDADLALGQLSSMLVKATLPATKQCGVLWTRFTPAYTAIVTDPSGSLYHVPLGRKTMNLRHLLAISEVIKDRLNQDVTITLNIFFPALLKSEAIAVHRCRPNTWKQIVPSYVPLGGFRISVLVNVECVGIIKVKCRRRVVSLFFTNPFAKVSDALLAIRPFIRTEPNDAFARRQSPCFVGYARLKRKEERVLNMGQVWRELDESVLLSEIAAKDEPLLLSPKTRFFRTEASTSQTFCESYLPVLSQAPLFVRPYFLDFSPDDTLRLQPVFGGTSLRILQSPFAQE</sequence>
<gene>
    <name evidence="3" type="ORF">TGP89_305270</name>
</gene>
<dbReference type="EMBL" id="AEYI02002378">
    <property type="protein sequence ID" value="KFG28453.1"/>
    <property type="molecule type" value="Genomic_DNA"/>
</dbReference>
<feature type="signal peptide" evidence="2">
    <location>
        <begin position="1"/>
        <end position="20"/>
    </location>
</feature>
<name>A0A086J8I5_TOXGO</name>
<accession>A0A086J8I5</accession>
<dbReference type="OrthoDB" id="330377at2759"/>
<reference evidence="3 4" key="1">
    <citation type="submission" date="2014-03" db="EMBL/GenBank/DDBJ databases">
        <authorList>
            <person name="Sibley D."/>
            <person name="Venepally P."/>
            <person name="Karamycheva S."/>
            <person name="Hadjithomas M."/>
            <person name="Khan A."/>
            <person name="Brunk B."/>
            <person name="Roos D."/>
            <person name="Caler E."/>
            <person name="Lorenzi H."/>
        </authorList>
    </citation>
    <scope>NUCLEOTIDE SEQUENCE [LARGE SCALE GENOMIC DNA]</scope>
    <source>
        <strain evidence="4">p89</strain>
    </source>
</reference>
<proteinExistence type="predicted"/>
<organism evidence="3 4">
    <name type="scientific">Toxoplasma gondii p89</name>
    <dbReference type="NCBI Taxonomy" id="943119"/>
    <lineage>
        <taxon>Eukaryota</taxon>
        <taxon>Sar</taxon>
        <taxon>Alveolata</taxon>
        <taxon>Apicomplexa</taxon>
        <taxon>Conoidasida</taxon>
        <taxon>Coccidia</taxon>
        <taxon>Eucoccidiorida</taxon>
        <taxon>Eimeriorina</taxon>
        <taxon>Sarcocystidae</taxon>
        <taxon>Toxoplasma</taxon>
    </lineage>
</organism>
<evidence type="ECO:0000313" key="4">
    <source>
        <dbReference type="Proteomes" id="UP000028828"/>
    </source>
</evidence>
<protein>
    <recommendedName>
        <fullName evidence="5">Transmembrane protein</fullName>
    </recommendedName>
</protein>
<feature type="compositionally biased region" description="Pro residues" evidence="1">
    <location>
        <begin position="33"/>
        <end position="63"/>
    </location>
</feature>
<dbReference type="Proteomes" id="UP000028828">
    <property type="component" value="Unassembled WGS sequence"/>
</dbReference>
<dbReference type="AlphaFoldDB" id="A0A086J8I5"/>
<evidence type="ECO:0000256" key="2">
    <source>
        <dbReference type="SAM" id="SignalP"/>
    </source>
</evidence>